<keyword evidence="10" id="KW-1185">Reference proteome</keyword>
<dbReference type="KEGG" id="kmn:HW532_06180"/>
<dbReference type="InterPro" id="IPR027417">
    <property type="entry name" value="P-loop_NTPase"/>
</dbReference>
<name>A0A7S8C2S4_9HYPH</name>
<dbReference type="GO" id="GO:0022857">
    <property type="term" value="F:transmembrane transporter activity"/>
    <property type="evidence" value="ECO:0007669"/>
    <property type="project" value="InterPro"/>
</dbReference>
<dbReference type="PROSITE" id="PS00211">
    <property type="entry name" value="ABC_TRANSPORTER_1"/>
    <property type="match status" value="1"/>
</dbReference>
<organism evidence="9 10">
    <name type="scientific">Kaustia mangrovi</name>
    <dbReference type="NCBI Taxonomy" id="2593653"/>
    <lineage>
        <taxon>Bacteria</taxon>
        <taxon>Pseudomonadati</taxon>
        <taxon>Pseudomonadota</taxon>
        <taxon>Alphaproteobacteria</taxon>
        <taxon>Hyphomicrobiales</taxon>
        <taxon>Parvibaculaceae</taxon>
        <taxon>Kaustia</taxon>
    </lineage>
</organism>
<protein>
    <submittedName>
        <fullName evidence="9">Heme ABC exporter ATP-binding protein CcmA</fullName>
    </submittedName>
</protein>
<dbReference type="AlphaFoldDB" id="A0A7S8C2S4"/>
<dbReference type="EMBL" id="CP058214">
    <property type="protein sequence ID" value="QPC42324.1"/>
    <property type="molecule type" value="Genomic_DNA"/>
</dbReference>
<evidence type="ECO:0000256" key="3">
    <source>
        <dbReference type="ARBA" id="ARBA00022741"/>
    </source>
</evidence>
<keyword evidence="6" id="KW-1278">Translocase</keyword>
<evidence type="ECO:0000256" key="5">
    <source>
        <dbReference type="ARBA" id="ARBA00022840"/>
    </source>
</evidence>
<evidence type="ECO:0000256" key="1">
    <source>
        <dbReference type="ARBA" id="ARBA00005417"/>
    </source>
</evidence>
<dbReference type="RefSeq" id="WP_213163558.1">
    <property type="nucleotide sequence ID" value="NZ_CP058214.1"/>
</dbReference>
<keyword evidence="7" id="KW-0472">Membrane</keyword>
<dbReference type="SMART" id="SM00382">
    <property type="entry name" value="AAA"/>
    <property type="match status" value="1"/>
</dbReference>
<dbReference type="GO" id="GO:0016887">
    <property type="term" value="F:ATP hydrolysis activity"/>
    <property type="evidence" value="ECO:0007669"/>
    <property type="project" value="InterPro"/>
</dbReference>
<dbReference type="PROSITE" id="PS50893">
    <property type="entry name" value="ABC_TRANSPORTER_2"/>
    <property type="match status" value="1"/>
</dbReference>
<evidence type="ECO:0000259" key="8">
    <source>
        <dbReference type="PROSITE" id="PS50893"/>
    </source>
</evidence>
<evidence type="ECO:0000256" key="4">
    <source>
        <dbReference type="ARBA" id="ARBA00022748"/>
    </source>
</evidence>
<comment type="similarity">
    <text evidence="1">Belongs to the ABC transporter superfamily.</text>
</comment>
<dbReference type="Gene3D" id="3.40.50.300">
    <property type="entry name" value="P-loop containing nucleotide triphosphate hydrolases"/>
    <property type="match status" value="1"/>
</dbReference>
<dbReference type="InterPro" id="IPR003439">
    <property type="entry name" value="ABC_transporter-like_ATP-bd"/>
</dbReference>
<dbReference type="InterPro" id="IPR005895">
    <property type="entry name" value="ABC_transptr_haem_export_CcmA"/>
</dbReference>
<evidence type="ECO:0000313" key="9">
    <source>
        <dbReference type="EMBL" id="QPC42324.1"/>
    </source>
</evidence>
<dbReference type="InterPro" id="IPR003593">
    <property type="entry name" value="AAA+_ATPase"/>
</dbReference>
<keyword evidence="4" id="KW-0201">Cytochrome c-type biogenesis</keyword>
<evidence type="ECO:0000256" key="7">
    <source>
        <dbReference type="ARBA" id="ARBA00023136"/>
    </source>
</evidence>
<gene>
    <name evidence="9" type="primary">ccmA</name>
    <name evidence="9" type="ORF">HW532_06180</name>
</gene>
<evidence type="ECO:0000256" key="6">
    <source>
        <dbReference type="ARBA" id="ARBA00022967"/>
    </source>
</evidence>
<proteinExistence type="inferred from homology"/>
<keyword evidence="3" id="KW-0547">Nucleotide-binding</keyword>
<feature type="domain" description="ABC transporter" evidence="8">
    <location>
        <begin position="3"/>
        <end position="198"/>
    </location>
</feature>
<dbReference type="Pfam" id="PF00005">
    <property type="entry name" value="ABC_tran"/>
    <property type="match status" value="1"/>
</dbReference>
<keyword evidence="2" id="KW-0813">Transport</keyword>
<accession>A0A7S8C2S4</accession>
<dbReference type="InterPro" id="IPR017871">
    <property type="entry name" value="ABC_transporter-like_CS"/>
</dbReference>
<dbReference type="NCBIfam" id="TIGR01189">
    <property type="entry name" value="ccmA"/>
    <property type="match status" value="1"/>
</dbReference>
<dbReference type="PANTHER" id="PTHR43499:SF1">
    <property type="entry name" value="ABC TRANSPORTER I FAMILY MEMBER 1"/>
    <property type="match status" value="1"/>
</dbReference>
<dbReference type="SUPFAM" id="SSF52540">
    <property type="entry name" value="P-loop containing nucleoside triphosphate hydrolases"/>
    <property type="match status" value="1"/>
</dbReference>
<sequence length="205" mass="21318">MELQIRDLTCDRGGRRVFAGLSLAVAGGEGLLLTGPNGSGKTSLLRVICGLVEPVSGTVSLSGKPDDLSIGQLSHYVAHADAVKPALTVRENLAFWARFLGGGDVDRALEAFDLDGLAPYGAGLLSSGQKRRLALSRLALVTRPIWLLDEPSVGLDTASQKRLAGQMEAHMARGGIVLAASHTGLGIDFAKSFDMGRAGARDAAA</sequence>
<dbReference type="GO" id="GO:0017004">
    <property type="term" value="P:cytochrome complex assembly"/>
    <property type="evidence" value="ECO:0007669"/>
    <property type="project" value="UniProtKB-KW"/>
</dbReference>
<dbReference type="GO" id="GO:0005524">
    <property type="term" value="F:ATP binding"/>
    <property type="evidence" value="ECO:0007669"/>
    <property type="project" value="UniProtKB-KW"/>
</dbReference>
<keyword evidence="5 9" id="KW-0067">ATP-binding</keyword>
<dbReference type="Proteomes" id="UP000593594">
    <property type="component" value="Chromosome"/>
</dbReference>
<dbReference type="PANTHER" id="PTHR43499">
    <property type="entry name" value="ABC TRANSPORTER I FAMILY MEMBER 1"/>
    <property type="match status" value="1"/>
</dbReference>
<evidence type="ECO:0000313" key="10">
    <source>
        <dbReference type="Proteomes" id="UP000593594"/>
    </source>
</evidence>
<evidence type="ECO:0000256" key="2">
    <source>
        <dbReference type="ARBA" id="ARBA00022448"/>
    </source>
</evidence>
<reference evidence="9 10" key="1">
    <citation type="submission" date="2020-06" db="EMBL/GenBank/DDBJ databases">
        <title>Genome sequence of 2 isolates from Red Sea Mangroves.</title>
        <authorList>
            <person name="Sefrji F."/>
            <person name="Michoud G."/>
            <person name="Merlino G."/>
            <person name="Daffonchio D."/>
        </authorList>
    </citation>
    <scope>NUCLEOTIDE SEQUENCE [LARGE SCALE GENOMIC DNA]</scope>
    <source>
        <strain evidence="9 10">R1DC25</strain>
    </source>
</reference>